<feature type="transmembrane region" description="Helical" evidence="1">
    <location>
        <begin position="39"/>
        <end position="60"/>
    </location>
</feature>
<dbReference type="AlphaFoldDB" id="A0A098TNE8"/>
<dbReference type="EMBL" id="JJML01000003">
    <property type="protein sequence ID" value="KGF73819.1"/>
    <property type="molecule type" value="Genomic_DNA"/>
</dbReference>
<keyword evidence="1" id="KW-0812">Transmembrane</keyword>
<proteinExistence type="predicted"/>
<keyword evidence="3" id="KW-1185">Reference proteome</keyword>
<gene>
    <name evidence="2" type="ORF">DO97_10475</name>
</gene>
<sequence length="62" mass="6909">MLQPIHTSKELSDTQLDIVEDFRDNIERMTQRAIQLHELKMAGIGLATLGAFAAVIALVVKF</sequence>
<name>A0A098TNE8_9CYAN</name>
<accession>A0A098TNE8</accession>
<organism evidence="2 3">
    <name type="scientific">Neosynechococcus sphagnicola sy1</name>
    <dbReference type="NCBI Taxonomy" id="1497020"/>
    <lineage>
        <taxon>Bacteria</taxon>
        <taxon>Bacillati</taxon>
        <taxon>Cyanobacteriota</taxon>
        <taxon>Cyanophyceae</taxon>
        <taxon>Neosynechococcales</taxon>
        <taxon>Neosynechococcaceae</taxon>
        <taxon>Neosynechococcus</taxon>
    </lineage>
</organism>
<evidence type="ECO:0000313" key="3">
    <source>
        <dbReference type="Proteomes" id="UP000030170"/>
    </source>
</evidence>
<protein>
    <submittedName>
        <fullName evidence="2">Uncharacterized protein</fullName>
    </submittedName>
</protein>
<comment type="caution">
    <text evidence="2">The sequence shown here is derived from an EMBL/GenBank/DDBJ whole genome shotgun (WGS) entry which is preliminary data.</text>
</comment>
<reference evidence="2 3" key="1">
    <citation type="journal article" date="2014" name="Mol. Ecol.">
        <title>Evolution of Synechococcus.</title>
        <authorList>
            <person name="Dvorak P."/>
            <person name="Casamatta D."/>
            <person name="Hasler P."/>
            <person name="Poulickova A."/>
            <person name="Ondrej V."/>
            <person name="Sanges R."/>
        </authorList>
    </citation>
    <scope>NUCLEOTIDE SEQUENCE [LARGE SCALE GENOMIC DNA]</scope>
    <source>
        <strain evidence="2 3">CAUP A 1101</strain>
    </source>
</reference>
<evidence type="ECO:0000313" key="2">
    <source>
        <dbReference type="EMBL" id="KGF73819.1"/>
    </source>
</evidence>
<dbReference type="Proteomes" id="UP000030170">
    <property type="component" value="Unassembled WGS sequence"/>
</dbReference>
<keyword evidence="1" id="KW-0472">Membrane</keyword>
<keyword evidence="1" id="KW-1133">Transmembrane helix</keyword>
<evidence type="ECO:0000256" key="1">
    <source>
        <dbReference type="SAM" id="Phobius"/>
    </source>
</evidence>
<dbReference type="RefSeq" id="WP_036530794.1">
    <property type="nucleotide sequence ID" value="NZ_JJML01000003.1"/>
</dbReference>